<keyword evidence="1" id="KW-1003">Cell membrane</keyword>
<evidence type="ECO:0000256" key="13">
    <source>
        <dbReference type="ARBA" id="ARBA00034000"/>
    </source>
</evidence>
<evidence type="ECO:0000256" key="14">
    <source>
        <dbReference type="ARBA" id="ARBA00049902"/>
    </source>
</evidence>
<proteinExistence type="predicted"/>
<feature type="region of interest" description="Disordered" evidence="15">
    <location>
        <begin position="771"/>
        <end position="819"/>
    </location>
</feature>
<keyword evidence="2" id="KW-0378">Hydrolase</keyword>
<evidence type="ECO:0000256" key="5">
    <source>
        <dbReference type="ARBA" id="ARBA00022679"/>
    </source>
</evidence>
<dbReference type="SUPFAM" id="SSF56601">
    <property type="entry name" value="beta-lactamase/transpeptidase-like"/>
    <property type="match status" value="1"/>
</dbReference>
<dbReference type="InterPro" id="IPR023346">
    <property type="entry name" value="Lysozyme-like_dom_sf"/>
</dbReference>
<feature type="compositionally biased region" description="Low complexity" evidence="15">
    <location>
        <begin position="771"/>
        <end position="788"/>
    </location>
</feature>
<dbReference type="Pfam" id="PF00912">
    <property type="entry name" value="Transgly"/>
    <property type="match status" value="1"/>
</dbReference>
<dbReference type="Gene3D" id="1.10.3810.10">
    <property type="entry name" value="Biosynthetic peptidoglycan transglycosylase-like"/>
    <property type="match status" value="1"/>
</dbReference>
<evidence type="ECO:0000256" key="16">
    <source>
        <dbReference type="SAM" id="Phobius"/>
    </source>
</evidence>
<sequence>MPQNKKKQPKSPSTKKSWFYFNISLRVLHSLFLVAISFLILGGSLALGIGVGYFAFLVEDTAAPSKEELQQELTDITETSQLAYADGSKIATIRSDLMRTSVSSDKISDYLKKAIIATEDEYFNQHNGVVPKAVVRALLSEATGFGGGGGSTLTQQLVKQQILSSETTFKRKANEILLAMEVEKFFSKDEIVTMYLNISPFGRNNKGQNIAGVQEAAQGIFGVNAADLTLPQAAFIAGLPQSPIVYSPYTNTGEIKENLSAGLDRKDFVLFSMYRNHDISKKEYDEAMAYDLKQDFKKQEAIEQTDQSFLYYTVLNEAKDIIAKQLADEDKVSAEEYSKEETYQKYLELAQQKLVNGGYTVTSTIDKNIYNAMQDAVSKYGYMLDNWGDAPIEVGNVMMDNATGRVLGFIGGRDYQQNQFNHAFDAQRQAGSSIKPMLVYGPAIDEGLMGSESMVSDYAAKWRTGENADEPIVNATNKGTNTFMSIRESLEVSSNIAATNIFQDIWEQEGDPFFSYKNYLSKMNYPEDNSWAYESAPLGVTNVTVLTQTNGFQTLANKGVYQEGYVIESIKNNEGEVLYQHEQQPVQVFSEATASIMNDMMRSVIDEQKTSNFKSVVSGLDWNLGNADWVGKTGSTNNWSDSWLVVSTPSITISSWSGRDDNKATDSSAGTRTAQYMAYLINRIYQSDQKVFGVDKKFELSDDVKKVKVSKATGTLPGGTVTVDNTRRTNPSETVTSYWTKGGPKEASFEFGIGGSNANYADYWKKIAPSRTTTSTSTNTATNNGSRSTNKEENATNNNNNQKEAEKTEEKKNEQKEDD</sequence>
<gene>
    <name evidence="18" type="primary">ponA_1</name>
    <name evidence="18" type="ORF">NCTC12360_00248</name>
</gene>
<feature type="transmembrane region" description="Helical" evidence="16">
    <location>
        <begin position="31"/>
        <end position="56"/>
    </location>
</feature>
<accession>A0A376GVY2</accession>
<evidence type="ECO:0000259" key="17">
    <source>
        <dbReference type="Pfam" id="PF00912"/>
    </source>
</evidence>
<evidence type="ECO:0000256" key="8">
    <source>
        <dbReference type="ARBA" id="ARBA00022984"/>
    </source>
</evidence>
<keyword evidence="12" id="KW-0961">Cell wall biogenesis/degradation</keyword>
<dbReference type="InterPro" id="IPR036950">
    <property type="entry name" value="PBP_transglycosylase"/>
</dbReference>
<evidence type="ECO:0000256" key="10">
    <source>
        <dbReference type="ARBA" id="ARBA00023136"/>
    </source>
</evidence>
<dbReference type="Proteomes" id="UP000254807">
    <property type="component" value="Unassembled WGS sequence"/>
</dbReference>
<keyword evidence="5" id="KW-0808">Transferase</keyword>
<keyword evidence="2" id="KW-0121">Carboxypeptidase</keyword>
<evidence type="ECO:0000256" key="3">
    <source>
        <dbReference type="ARBA" id="ARBA00022670"/>
    </source>
</evidence>
<evidence type="ECO:0000256" key="15">
    <source>
        <dbReference type="SAM" id="MobiDB-lite"/>
    </source>
</evidence>
<evidence type="ECO:0000313" key="19">
    <source>
        <dbReference type="Proteomes" id="UP000254807"/>
    </source>
</evidence>
<keyword evidence="6 16" id="KW-0812">Transmembrane</keyword>
<dbReference type="RefSeq" id="WP_060815300.1">
    <property type="nucleotide sequence ID" value="NZ_JBHULA010000002.1"/>
</dbReference>
<evidence type="ECO:0000256" key="9">
    <source>
        <dbReference type="ARBA" id="ARBA00022989"/>
    </source>
</evidence>
<dbReference type="InterPro" id="IPR050396">
    <property type="entry name" value="Glycosyltr_51/Transpeptidase"/>
</dbReference>
<dbReference type="GO" id="GO:0071555">
    <property type="term" value="P:cell wall organization"/>
    <property type="evidence" value="ECO:0007669"/>
    <property type="project" value="UniProtKB-KW"/>
</dbReference>
<name>A0A376GVY2_ENTGA</name>
<keyword evidence="7" id="KW-0133">Cell shape</keyword>
<reference evidence="18 19" key="1">
    <citation type="submission" date="2018-06" db="EMBL/GenBank/DDBJ databases">
        <authorList>
            <consortium name="Pathogen Informatics"/>
            <person name="Doyle S."/>
        </authorList>
    </citation>
    <scope>NUCLEOTIDE SEQUENCE [LARGE SCALE GENOMIC DNA]</scope>
    <source>
        <strain evidence="18 19">NCTC12360</strain>
    </source>
</reference>
<keyword evidence="10 16" id="KW-0472">Membrane</keyword>
<dbReference type="InterPro" id="IPR001264">
    <property type="entry name" value="Glyco_trans_51"/>
</dbReference>
<dbReference type="Gene3D" id="3.40.50.12800">
    <property type="match status" value="1"/>
</dbReference>
<keyword evidence="4" id="KW-0328">Glycosyltransferase</keyword>
<dbReference type="GO" id="GO:0006508">
    <property type="term" value="P:proteolysis"/>
    <property type="evidence" value="ECO:0007669"/>
    <property type="project" value="UniProtKB-KW"/>
</dbReference>
<dbReference type="OrthoDB" id="9766909at2"/>
<dbReference type="GO" id="GO:0030288">
    <property type="term" value="C:outer membrane-bounded periplasmic space"/>
    <property type="evidence" value="ECO:0007669"/>
    <property type="project" value="TreeGrafter"/>
</dbReference>
<evidence type="ECO:0000256" key="12">
    <source>
        <dbReference type="ARBA" id="ARBA00023316"/>
    </source>
</evidence>
<evidence type="ECO:0000256" key="4">
    <source>
        <dbReference type="ARBA" id="ARBA00022676"/>
    </source>
</evidence>
<keyword evidence="11" id="KW-0511">Multifunctional enzyme</keyword>
<organism evidence="18 19">
    <name type="scientific">Enterococcus gallinarum</name>
    <dbReference type="NCBI Taxonomy" id="1353"/>
    <lineage>
        <taxon>Bacteria</taxon>
        <taxon>Bacillati</taxon>
        <taxon>Bacillota</taxon>
        <taxon>Bacilli</taxon>
        <taxon>Lactobacillales</taxon>
        <taxon>Enterococcaceae</taxon>
        <taxon>Enterococcus</taxon>
    </lineage>
</organism>
<evidence type="ECO:0000256" key="7">
    <source>
        <dbReference type="ARBA" id="ARBA00022960"/>
    </source>
</evidence>
<evidence type="ECO:0000256" key="2">
    <source>
        <dbReference type="ARBA" id="ARBA00022645"/>
    </source>
</evidence>
<dbReference type="GO" id="GO:0009252">
    <property type="term" value="P:peptidoglycan biosynthetic process"/>
    <property type="evidence" value="ECO:0007669"/>
    <property type="project" value="UniProtKB-KW"/>
</dbReference>
<keyword evidence="8" id="KW-0573">Peptidoglycan synthesis</keyword>
<evidence type="ECO:0000256" key="1">
    <source>
        <dbReference type="ARBA" id="ARBA00022475"/>
    </source>
</evidence>
<dbReference type="GO" id="GO:0008360">
    <property type="term" value="P:regulation of cell shape"/>
    <property type="evidence" value="ECO:0007669"/>
    <property type="project" value="UniProtKB-KW"/>
</dbReference>
<evidence type="ECO:0000256" key="11">
    <source>
        <dbReference type="ARBA" id="ARBA00023268"/>
    </source>
</evidence>
<keyword evidence="19" id="KW-1185">Reference proteome</keyword>
<feature type="compositionally biased region" description="Basic and acidic residues" evidence="15">
    <location>
        <begin position="803"/>
        <end position="819"/>
    </location>
</feature>
<evidence type="ECO:0000256" key="6">
    <source>
        <dbReference type="ARBA" id="ARBA00022692"/>
    </source>
</evidence>
<dbReference type="SUPFAM" id="SSF53955">
    <property type="entry name" value="Lysozyme-like"/>
    <property type="match status" value="1"/>
</dbReference>
<dbReference type="EMBL" id="UFYW01000001">
    <property type="protein sequence ID" value="STD81832.1"/>
    <property type="molecule type" value="Genomic_DNA"/>
</dbReference>
<comment type="catalytic activity">
    <reaction evidence="14">
        <text>[GlcNAc-(1-&gt;4)-Mur2Ac(oyl-L-Ala-gamma-D-Glu-L-Lys-D-Ala-D-Ala)](n)-di-trans,octa-cis-undecaprenyl diphosphate + beta-D-GlcNAc-(1-&gt;4)-Mur2Ac(oyl-L-Ala-gamma-D-Glu-L-Lys-D-Ala-D-Ala)-di-trans,octa-cis-undecaprenyl diphosphate = [GlcNAc-(1-&gt;4)-Mur2Ac(oyl-L-Ala-gamma-D-Glu-L-Lys-D-Ala-D-Ala)](n+1)-di-trans,octa-cis-undecaprenyl diphosphate + di-trans,octa-cis-undecaprenyl diphosphate + H(+)</text>
        <dbReference type="Rhea" id="RHEA:23708"/>
        <dbReference type="Rhea" id="RHEA-COMP:9602"/>
        <dbReference type="Rhea" id="RHEA-COMP:9603"/>
        <dbReference type="ChEBI" id="CHEBI:15378"/>
        <dbReference type="ChEBI" id="CHEBI:58405"/>
        <dbReference type="ChEBI" id="CHEBI:60033"/>
        <dbReference type="ChEBI" id="CHEBI:78435"/>
        <dbReference type="EC" id="2.4.99.28"/>
    </reaction>
</comment>
<keyword evidence="3" id="KW-0645">Protease</keyword>
<feature type="region of interest" description="Disordered" evidence="15">
    <location>
        <begin position="717"/>
        <end position="736"/>
    </location>
</feature>
<feature type="domain" description="Glycosyl transferase family 51" evidence="17">
    <location>
        <begin position="87"/>
        <end position="260"/>
    </location>
</feature>
<evidence type="ECO:0000313" key="18">
    <source>
        <dbReference type="EMBL" id="STD81832.1"/>
    </source>
</evidence>
<dbReference type="InterPro" id="IPR012338">
    <property type="entry name" value="Beta-lactam/transpept-like"/>
</dbReference>
<protein>
    <submittedName>
        <fullName evidence="18">Penicillin-binding protein</fullName>
    </submittedName>
</protein>
<dbReference type="GO" id="GO:0009002">
    <property type="term" value="F:serine-type D-Ala-D-Ala carboxypeptidase activity"/>
    <property type="evidence" value="ECO:0007669"/>
    <property type="project" value="UniProtKB-EC"/>
</dbReference>
<dbReference type="AlphaFoldDB" id="A0A376GVY2"/>
<feature type="compositionally biased region" description="Polar residues" evidence="15">
    <location>
        <begin position="722"/>
        <end position="736"/>
    </location>
</feature>
<comment type="catalytic activity">
    <reaction evidence="13">
        <text>Preferential cleavage: (Ac)2-L-Lys-D-Ala-|-D-Ala. Also transpeptidation of peptidyl-alanyl moieties that are N-acyl substituents of D-alanine.</text>
        <dbReference type="EC" id="3.4.16.4"/>
    </reaction>
</comment>
<dbReference type="PANTHER" id="PTHR32282:SF32">
    <property type="entry name" value="PENICILLIN-BINDING PROTEIN 2A"/>
    <property type="match status" value="1"/>
</dbReference>
<keyword evidence="9 16" id="KW-1133">Transmembrane helix</keyword>
<dbReference type="GO" id="GO:0008955">
    <property type="term" value="F:peptidoglycan glycosyltransferase activity"/>
    <property type="evidence" value="ECO:0007669"/>
    <property type="project" value="UniProtKB-EC"/>
</dbReference>
<dbReference type="PANTHER" id="PTHR32282">
    <property type="entry name" value="BINDING PROTEIN TRANSPEPTIDASE, PUTATIVE-RELATED"/>
    <property type="match status" value="1"/>
</dbReference>
<dbReference type="Gene3D" id="3.40.710.10">
    <property type="entry name" value="DD-peptidase/beta-lactamase superfamily"/>
    <property type="match status" value="1"/>
</dbReference>